<proteinExistence type="predicted"/>
<protein>
    <submittedName>
        <fullName evidence="1">Uncharacterized protein</fullName>
    </submittedName>
</protein>
<sequence>MVGTPGQPYRWGTCVGFRSASKAVDCLAAPCWRIAGRRAQANVAKGVLNSASVPLPLHGNPVGSTISDWP</sequence>
<evidence type="ECO:0000313" key="1">
    <source>
        <dbReference type="EMBL" id="PRY21496.1"/>
    </source>
</evidence>
<accession>A0A2T0RJY2</accession>
<gene>
    <name evidence="1" type="ORF">CLV78_109109</name>
</gene>
<reference evidence="1 2" key="1">
    <citation type="submission" date="2018-03" db="EMBL/GenBank/DDBJ databases">
        <title>Genomic Encyclopedia of Archaeal and Bacterial Type Strains, Phase II (KMG-II): from individual species to whole genera.</title>
        <authorList>
            <person name="Goeker M."/>
        </authorList>
    </citation>
    <scope>NUCLEOTIDE SEQUENCE [LARGE SCALE GENOMIC DNA]</scope>
    <source>
        <strain evidence="1 2">DSM 29328</strain>
    </source>
</reference>
<organism evidence="1 2">
    <name type="scientific">Aliiruegeria haliotis</name>
    <dbReference type="NCBI Taxonomy" id="1280846"/>
    <lineage>
        <taxon>Bacteria</taxon>
        <taxon>Pseudomonadati</taxon>
        <taxon>Pseudomonadota</taxon>
        <taxon>Alphaproteobacteria</taxon>
        <taxon>Rhodobacterales</taxon>
        <taxon>Roseobacteraceae</taxon>
        <taxon>Aliiruegeria</taxon>
    </lineage>
</organism>
<keyword evidence="2" id="KW-1185">Reference proteome</keyword>
<comment type="caution">
    <text evidence="1">The sequence shown here is derived from an EMBL/GenBank/DDBJ whole genome shotgun (WGS) entry which is preliminary data.</text>
</comment>
<dbReference type="Proteomes" id="UP000239480">
    <property type="component" value="Unassembled WGS sequence"/>
</dbReference>
<evidence type="ECO:0000313" key="2">
    <source>
        <dbReference type="Proteomes" id="UP000239480"/>
    </source>
</evidence>
<name>A0A2T0RJY2_9RHOB</name>
<dbReference type="AlphaFoldDB" id="A0A2T0RJY2"/>
<dbReference type="EMBL" id="PVTD01000009">
    <property type="protein sequence ID" value="PRY21496.1"/>
    <property type="molecule type" value="Genomic_DNA"/>
</dbReference>